<evidence type="ECO:0000313" key="2">
    <source>
        <dbReference type="Proteomes" id="UP000262257"/>
    </source>
</evidence>
<sequence>MNPMQKAINAVGGRTKAANLLGISYVAVRKMEEKGSLPRTDYTGETSYAQTLASNSNGLITADWLMDKANPKHHTVAA</sequence>
<dbReference type="Gene3D" id="1.10.260.40">
    <property type="entry name" value="lambda repressor-like DNA-binding domains"/>
    <property type="match status" value="1"/>
</dbReference>
<evidence type="ECO:0000313" key="1">
    <source>
        <dbReference type="EMBL" id="HCM30562.1"/>
    </source>
</evidence>
<dbReference type="AlphaFoldDB" id="A0A3D3G012"/>
<reference evidence="1 2" key="1">
    <citation type="journal article" date="2018" name="Nat. Biotechnol.">
        <title>A standardized bacterial taxonomy based on genome phylogeny substantially revises the tree of life.</title>
        <authorList>
            <person name="Parks D.H."/>
            <person name="Chuvochina M."/>
            <person name="Waite D.W."/>
            <person name="Rinke C."/>
            <person name="Skarshewski A."/>
            <person name="Chaumeil P.A."/>
            <person name="Hugenholtz P."/>
        </authorList>
    </citation>
    <scope>NUCLEOTIDE SEQUENCE [LARGE SCALE GENOMIC DNA]</scope>
    <source>
        <strain evidence="1">UBA10045</strain>
    </source>
</reference>
<name>A0A3D3G012_ACIRA</name>
<proteinExistence type="predicted"/>
<dbReference type="Proteomes" id="UP000262257">
    <property type="component" value="Unassembled WGS sequence"/>
</dbReference>
<comment type="caution">
    <text evidence="1">The sequence shown here is derived from an EMBL/GenBank/DDBJ whole genome shotgun (WGS) entry which is preliminary data.</text>
</comment>
<gene>
    <name evidence="1" type="ORF">DIC32_01970</name>
</gene>
<dbReference type="GO" id="GO:0003677">
    <property type="term" value="F:DNA binding"/>
    <property type="evidence" value="ECO:0007669"/>
    <property type="project" value="InterPro"/>
</dbReference>
<evidence type="ECO:0008006" key="3">
    <source>
        <dbReference type="Google" id="ProtNLM"/>
    </source>
</evidence>
<organism evidence="1 2">
    <name type="scientific">Acinetobacter radioresistens</name>
    <dbReference type="NCBI Taxonomy" id="40216"/>
    <lineage>
        <taxon>Bacteria</taxon>
        <taxon>Pseudomonadati</taxon>
        <taxon>Pseudomonadota</taxon>
        <taxon>Gammaproteobacteria</taxon>
        <taxon>Moraxellales</taxon>
        <taxon>Moraxellaceae</taxon>
        <taxon>Acinetobacter</taxon>
    </lineage>
</organism>
<dbReference type="InterPro" id="IPR010982">
    <property type="entry name" value="Lambda_DNA-bd_dom_sf"/>
</dbReference>
<accession>A0A3D3G012</accession>
<protein>
    <recommendedName>
        <fullName evidence="3">Helix-turn-helix domain-containing protein</fullName>
    </recommendedName>
</protein>
<dbReference type="EMBL" id="DPXL01000028">
    <property type="protein sequence ID" value="HCM30562.1"/>
    <property type="molecule type" value="Genomic_DNA"/>
</dbReference>